<name>A0A433SGK1_9BURK</name>
<dbReference type="Proteomes" id="UP000286947">
    <property type="component" value="Unassembled WGS sequence"/>
</dbReference>
<dbReference type="Gene3D" id="3.30.110.170">
    <property type="entry name" value="Protein of unknown function (DUF541), domain 1"/>
    <property type="match status" value="1"/>
</dbReference>
<proteinExistence type="predicted"/>
<dbReference type="GO" id="GO:0006974">
    <property type="term" value="P:DNA damage response"/>
    <property type="evidence" value="ECO:0007669"/>
    <property type="project" value="TreeGrafter"/>
</dbReference>
<feature type="signal peptide" evidence="1">
    <location>
        <begin position="1"/>
        <end position="23"/>
    </location>
</feature>
<protein>
    <submittedName>
        <fullName evidence="2">26 kDa periplasmic immunogenic protein</fullName>
    </submittedName>
</protein>
<evidence type="ECO:0000256" key="1">
    <source>
        <dbReference type="SAM" id="SignalP"/>
    </source>
</evidence>
<feature type="chain" id="PRO_5019416362" evidence="1">
    <location>
        <begin position="24"/>
        <end position="254"/>
    </location>
</feature>
<dbReference type="PANTHER" id="PTHR34387">
    <property type="entry name" value="SLR1258 PROTEIN"/>
    <property type="match status" value="1"/>
</dbReference>
<evidence type="ECO:0000313" key="3">
    <source>
        <dbReference type="Proteomes" id="UP000286947"/>
    </source>
</evidence>
<dbReference type="RefSeq" id="WP_162615223.1">
    <property type="nucleotide sequence ID" value="NZ_PQSP01000001.1"/>
</dbReference>
<comment type="caution">
    <text evidence="2">The sequence shown here is derived from an EMBL/GenBank/DDBJ whole genome shotgun (WGS) entry which is preliminary data.</text>
</comment>
<dbReference type="InterPro" id="IPR007497">
    <property type="entry name" value="SIMPL/DUF541"/>
</dbReference>
<sequence precursor="true">MKLLKMTFLFISLALSMQLSAHAQPLTLNTTNARYQYFTVSGSAVVHVRPDRVSLTLGIHDRTSNLNTAKDNMARVIRDVIAFSQKNGIESKHIQTANIQIEPRYSSNSTNNLQLEYYLVQQSLTVTLNDVDKYNQIIYGVMDLGINTIENIQFSSSKAREHRDQARLNAIQAAREKATLLTSAVGIKLGEIVYVTEDSGYSSYYAQRSPMNANSVQNAYQSPIGSGHDGDDASSAAGMISVSSTVQLTYKIAE</sequence>
<evidence type="ECO:0000313" key="2">
    <source>
        <dbReference type="EMBL" id="RUS67879.1"/>
    </source>
</evidence>
<keyword evidence="3" id="KW-1185">Reference proteome</keyword>
<keyword evidence="1" id="KW-0732">Signal</keyword>
<gene>
    <name evidence="2" type="ORF">CUZ56_00359</name>
</gene>
<dbReference type="PANTHER" id="PTHR34387:SF1">
    <property type="entry name" value="PERIPLASMIC IMMUNOGENIC PROTEIN"/>
    <property type="match status" value="1"/>
</dbReference>
<dbReference type="EMBL" id="PQSP01000001">
    <property type="protein sequence ID" value="RUS67879.1"/>
    <property type="molecule type" value="Genomic_DNA"/>
</dbReference>
<accession>A0A433SGK1</accession>
<reference evidence="2 3" key="1">
    <citation type="submission" date="2018-01" db="EMBL/GenBank/DDBJ databases">
        <title>Saezia sanguinis gen. nov., sp. nov., in the order Burkholderiales isolated from human blood.</title>
        <authorList>
            <person name="Medina-Pascual M.J."/>
            <person name="Valdezate S."/>
            <person name="Monzon S."/>
            <person name="Cuesta I."/>
            <person name="Carrasco G."/>
            <person name="Villalon P."/>
            <person name="Saez-Nieto J.A."/>
        </authorList>
    </citation>
    <scope>NUCLEOTIDE SEQUENCE [LARGE SCALE GENOMIC DNA]</scope>
    <source>
        <strain evidence="2 3">CNM695-12</strain>
    </source>
</reference>
<dbReference type="InterPro" id="IPR052022">
    <property type="entry name" value="26kDa_periplasmic_antigen"/>
</dbReference>
<dbReference type="AlphaFoldDB" id="A0A433SGK1"/>
<organism evidence="2 3">
    <name type="scientific">Saezia sanguinis</name>
    <dbReference type="NCBI Taxonomy" id="1965230"/>
    <lineage>
        <taxon>Bacteria</taxon>
        <taxon>Pseudomonadati</taxon>
        <taxon>Pseudomonadota</taxon>
        <taxon>Betaproteobacteria</taxon>
        <taxon>Burkholderiales</taxon>
        <taxon>Saeziaceae</taxon>
        <taxon>Saezia</taxon>
    </lineage>
</organism>
<dbReference type="Gene3D" id="3.30.70.2970">
    <property type="entry name" value="Protein of unknown function (DUF541), domain 2"/>
    <property type="match status" value="1"/>
</dbReference>
<dbReference type="Pfam" id="PF04402">
    <property type="entry name" value="SIMPL"/>
    <property type="match status" value="1"/>
</dbReference>